<keyword evidence="1" id="KW-0812">Transmembrane</keyword>
<gene>
    <name evidence="2" type="ORF">PHAVU_006G151700g</name>
</gene>
<dbReference type="eggNOG" id="KOG0541">
    <property type="taxonomic scope" value="Eukaryota"/>
</dbReference>
<sequence>MTPTLVKRVMKSLCAAHGIRSSSSFAKVEVGTDILSIAPNVSLQRARTWDEGVASNFLTTPLTDIFKVPTTFFSTISVILILKPILFIFSLSCCY</sequence>
<dbReference type="Gramene" id="ESW19742">
    <property type="protein sequence ID" value="ESW19742"/>
    <property type="gene ID" value="PHAVU_006G151700g"/>
</dbReference>
<reference evidence="3" key="1">
    <citation type="journal article" date="2014" name="Nat. Genet.">
        <title>A reference genome for common bean and genome-wide analysis of dual domestications.</title>
        <authorList>
            <person name="Schmutz J."/>
            <person name="McClean P.E."/>
            <person name="Mamidi S."/>
            <person name="Wu G.A."/>
            <person name="Cannon S.B."/>
            <person name="Grimwood J."/>
            <person name="Jenkins J."/>
            <person name="Shu S."/>
            <person name="Song Q."/>
            <person name="Chavarro C."/>
            <person name="Torres-Torres M."/>
            <person name="Geffroy V."/>
            <person name="Moghaddam S.M."/>
            <person name="Gao D."/>
            <person name="Abernathy B."/>
            <person name="Barry K."/>
            <person name="Blair M."/>
            <person name="Brick M.A."/>
            <person name="Chovatia M."/>
            <person name="Gepts P."/>
            <person name="Goodstein D.M."/>
            <person name="Gonzales M."/>
            <person name="Hellsten U."/>
            <person name="Hyten D.L."/>
            <person name="Jia G."/>
            <person name="Kelly J.D."/>
            <person name="Kudrna D."/>
            <person name="Lee R."/>
            <person name="Richard M.M."/>
            <person name="Miklas P.N."/>
            <person name="Osorno J.M."/>
            <person name="Rodrigues J."/>
            <person name="Thareau V."/>
            <person name="Urrea C.A."/>
            <person name="Wang M."/>
            <person name="Yu Y."/>
            <person name="Zhang M."/>
            <person name="Wing R.A."/>
            <person name="Cregan P.B."/>
            <person name="Rokhsar D.S."/>
            <person name="Jackson S.A."/>
        </authorList>
    </citation>
    <scope>NUCLEOTIDE SEQUENCE [LARGE SCALE GENOMIC DNA]</scope>
    <source>
        <strain evidence="3">cv. G19833</strain>
    </source>
</reference>
<keyword evidence="1" id="KW-0472">Membrane</keyword>
<dbReference type="STRING" id="3885.V7BP53"/>
<proteinExistence type="predicted"/>
<keyword evidence="3" id="KW-1185">Reference proteome</keyword>
<protein>
    <submittedName>
        <fullName evidence="2">Uncharacterized protein</fullName>
    </submittedName>
</protein>
<evidence type="ECO:0000313" key="2">
    <source>
        <dbReference type="EMBL" id="ESW19742.1"/>
    </source>
</evidence>
<dbReference type="EMBL" id="CM002293">
    <property type="protein sequence ID" value="ESW19742.1"/>
    <property type="molecule type" value="Genomic_DNA"/>
</dbReference>
<accession>V7BP53</accession>
<evidence type="ECO:0000256" key="1">
    <source>
        <dbReference type="SAM" id="Phobius"/>
    </source>
</evidence>
<evidence type="ECO:0000313" key="3">
    <source>
        <dbReference type="Proteomes" id="UP000000226"/>
    </source>
</evidence>
<dbReference type="OrthoDB" id="1882547at2759"/>
<keyword evidence="1" id="KW-1133">Transmembrane helix</keyword>
<dbReference type="AlphaFoldDB" id="V7BP53"/>
<dbReference type="Proteomes" id="UP000000226">
    <property type="component" value="Chromosome 6"/>
</dbReference>
<feature type="transmembrane region" description="Helical" evidence="1">
    <location>
        <begin position="72"/>
        <end position="94"/>
    </location>
</feature>
<name>V7BP53_PHAVU</name>
<dbReference type="Gene3D" id="3.40.30.10">
    <property type="entry name" value="Glutaredoxin"/>
    <property type="match status" value="1"/>
</dbReference>
<organism evidence="2 3">
    <name type="scientific">Phaseolus vulgaris</name>
    <name type="common">Kidney bean</name>
    <name type="synonym">French bean</name>
    <dbReference type="NCBI Taxonomy" id="3885"/>
    <lineage>
        <taxon>Eukaryota</taxon>
        <taxon>Viridiplantae</taxon>
        <taxon>Streptophyta</taxon>
        <taxon>Embryophyta</taxon>
        <taxon>Tracheophyta</taxon>
        <taxon>Spermatophyta</taxon>
        <taxon>Magnoliopsida</taxon>
        <taxon>eudicotyledons</taxon>
        <taxon>Gunneridae</taxon>
        <taxon>Pentapetalae</taxon>
        <taxon>rosids</taxon>
        <taxon>fabids</taxon>
        <taxon>Fabales</taxon>
        <taxon>Fabaceae</taxon>
        <taxon>Papilionoideae</taxon>
        <taxon>50 kb inversion clade</taxon>
        <taxon>NPAAA clade</taxon>
        <taxon>indigoferoid/millettioid clade</taxon>
        <taxon>Phaseoleae</taxon>
        <taxon>Phaseolus</taxon>
    </lineage>
</organism>